<evidence type="ECO:0000256" key="1">
    <source>
        <dbReference type="ARBA" id="ARBA00004442"/>
    </source>
</evidence>
<name>A0A4R0NN76_9SPHI</name>
<dbReference type="EMBL" id="SJSL01000002">
    <property type="protein sequence ID" value="TCD01689.1"/>
    <property type="molecule type" value="Genomic_DNA"/>
</dbReference>
<feature type="signal peptide" evidence="6">
    <location>
        <begin position="1"/>
        <end position="21"/>
    </location>
</feature>
<evidence type="ECO:0008006" key="9">
    <source>
        <dbReference type="Google" id="ProtNLM"/>
    </source>
</evidence>
<keyword evidence="2" id="KW-1134">Transmembrane beta strand</keyword>
<proteinExistence type="predicted"/>
<evidence type="ECO:0000256" key="6">
    <source>
        <dbReference type="SAM" id="SignalP"/>
    </source>
</evidence>
<feature type="chain" id="PRO_5020228234" description="Outer membrane efflux protein" evidence="6">
    <location>
        <begin position="22"/>
        <end position="233"/>
    </location>
</feature>
<keyword evidence="3" id="KW-0812">Transmembrane</keyword>
<dbReference type="Gene3D" id="1.20.1600.10">
    <property type="entry name" value="Outer membrane efflux proteins (OEP)"/>
    <property type="match status" value="1"/>
</dbReference>
<evidence type="ECO:0000256" key="5">
    <source>
        <dbReference type="ARBA" id="ARBA00023237"/>
    </source>
</evidence>
<accession>A0A4R0NN76</accession>
<dbReference type="SUPFAM" id="SSF56954">
    <property type="entry name" value="Outer membrane efflux proteins (OEP)"/>
    <property type="match status" value="1"/>
</dbReference>
<protein>
    <recommendedName>
        <fullName evidence="9">Outer membrane efflux protein</fullName>
    </recommendedName>
</protein>
<gene>
    <name evidence="7" type="ORF">EZ437_13305</name>
</gene>
<dbReference type="InterPro" id="IPR051906">
    <property type="entry name" value="TolC-like"/>
</dbReference>
<keyword evidence="5" id="KW-0998">Cell outer membrane</keyword>
<keyword evidence="4" id="KW-0472">Membrane</keyword>
<comment type="subcellular location">
    <subcellularLocation>
        <location evidence="1">Cell outer membrane</location>
    </subcellularLocation>
</comment>
<evidence type="ECO:0000256" key="2">
    <source>
        <dbReference type="ARBA" id="ARBA00022452"/>
    </source>
</evidence>
<dbReference type="Proteomes" id="UP000293347">
    <property type="component" value="Unassembled WGS sequence"/>
</dbReference>
<keyword evidence="8" id="KW-1185">Reference proteome</keyword>
<dbReference type="AlphaFoldDB" id="A0A4R0NN76"/>
<dbReference type="RefSeq" id="WP_131596489.1">
    <property type="nucleotide sequence ID" value="NZ_SJSL01000002.1"/>
</dbReference>
<dbReference type="GO" id="GO:0009279">
    <property type="term" value="C:cell outer membrane"/>
    <property type="evidence" value="ECO:0007669"/>
    <property type="project" value="UniProtKB-SubCell"/>
</dbReference>
<comment type="caution">
    <text evidence="7">The sequence shown here is derived from an EMBL/GenBank/DDBJ whole genome shotgun (WGS) entry which is preliminary data.</text>
</comment>
<evidence type="ECO:0000256" key="3">
    <source>
        <dbReference type="ARBA" id="ARBA00022692"/>
    </source>
</evidence>
<sequence length="233" mass="26506">MKCHKCCLLSFFLIISVSLYSYNLKAQESILQDISYLYVEKLIATAKENYPRLKSLDSEIEIAKKDLNIAKTSWLDPFSFQYVSRSNDANANAVNLTTADILTGYQFGISVNPGSLLSKPGNVKKAKEQINIARYNKEEYNLTLEAEVKKRYFVYLQYKNSLTSLNNIYLDAQNNFNVVKLAYQKAETTLEQYNAASTTFSQAYQTKLQGEANYVSAKASLEELTVKKLEEIK</sequence>
<reference evidence="7 8" key="1">
    <citation type="submission" date="2019-02" db="EMBL/GenBank/DDBJ databases">
        <title>Pedobacter sp. RP-1-14 sp. nov., isolated from Arctic soil.</title>
        <authorList>
            <person name="Dahal R.H."/>
        </authorList>
    </citation>
    <scope>NUCLEOTIDE SEQUENCE [LARGE SCALE GENOMIC DNA]</scope>
    <source>
        <strain evidence="7 8">RP-1-14</strain>
    </source>
</reference>
<keyword evidence="6" id="KW-0732">Signal</keyword>
<dbReference type="PANTHER" id="PTHR30026">
    <property type="entry name" value="OUTER MEMBRANE PROTEIN TOLC"/>
    <property type="match status" value="1"/>
</dbReference>
<dbReference type="GO" id="GO:0015562">
    <property type="term" value="F:efflux transmembrane transporter activity"/>
    <property type="evidence" value="ECO:0007669"/>
    <property type="project" value="InterPro"/>
</dbReference>
<dbReference type="GO" id="GO:1990281">
    <property type="term" value="C:efflux pump complex"/>
    <property type="evidence" value="ECO:0007669"/>
    <property type="project" value="TreeGrafter"/>
</dbReference>
<organism evidence="7 8">
    <name type="scientific">Pedobacter psychroterrae</name>
    <dbReference type="NCBI Taxonomy" id="2530453"/>
    <lineage>
        <taxon>Bacteria</taxon>
        <taxon>Pseudomonadati</taxon>
        <taxon>Bacteroidota</taxon>
        <taxon>Sphingobacteriia</taxon>
        <taxon>Sphingobacteriales</taxon>
        <taxon>Sphingobacteriaceae</taxon>
        <taxon>Pedobacter</taxon>
    </lineage>
</organism>
<dbReference type="PANTHER" id="PTHR30026:SF20">
    <property type="entry name" value="OUTER MEMBRANE PROTEIN TOLC"/>
    <property type="match status" value="1"/>
</dbReference>
<dbReference type="OrthoDB" id="793488at2"/>
<evidence type="ECO:0000313" key="8">
    <source>
        <dbReference type="Proteomes" id="UP000293347"/>
    </source>
</evidence>
<dbReference type="GO" id="GO:0015288">
    <property type="term" value="F:porin activity"/>
    <property type="evidence" value="ECO:0007669"/>
    <property type="project" value="TreeGrafter"/>
</dbReference>
<evidence type="ECO:0000256" key="4">
    <source>
        <dbReference type="ARBA" id="ARBA00023136"/>
    </source>
</evidence>
<evidence type="ECO:0000313" key="7">
    <source>
        <dbReference type="EMBL" id="TCD01689.1"/>
    </source>
</evidence>